<sequence length="494" mass="52901">MKNRYLSCTSLLLAGTLFPALYPSLAAADSADTFLQWMSNPDVSVANNGNRYTSLVSPTAPLQGAFIVQIDAGISGRVKSWKSWPSLALEPDNPAHPGAWLVFENDGDSASYSRPRPKSVNTAAPFFLDSDSYGFLAVEACNAEAARLAGQGLDNSAIFAQNREAKIAVRGNLDYSTTGITGQQTPEEVDSWNAFKAITVTCLKRDTSLSPVVQTIEDATLSAQTAQISNISGACEMTLTGQIISAEPHKQVKFRYHDNTGQQSDEKTITTNGFGESSFEHSYPVSADTADGKVRMIGSSHAFLSNWADYEVNCSAAPDELMTHLPPEASLVVAVQKEAIHRGMACPDNLNLIGKLAGRGKSSGAAAILAEGAIKALKAYTIDQEETVFFQGPHSLSWDGLAFMQQSVTFRLNVTNASGDVVDSVEKTSVFTCRPITASPLAGSAADGFAPTAPARQNLIPRPTLRTAPLLQQKQENPQQKSQNPARLKQRKAP</sequence>
<reference evidence="3" key="1">
    <citation type="submission" date="2022-12" db="EMBL/GenBank/DDBJ databases">
        <title>Bacterial isolates from different developmental stages of Nematostella vectensis.</title>
        <authorList>
            <person name="Fraune S."/>
        </authorList>
    </citation>
    <scope>NUCLEOTIDE SEQUENCE</scope>
    <source>
        <strain evidence="3">G21630-S1</strain>
    </source>
</reference>
<evidence type="ECO:0000313" key="3">
    <source>
        <dbReference type="EMBL" id="MCZ4279821.1"/>
    </source>
</evidence>
<protein>
    <submittedName>
        <fullName evidence="3">Uncharacterized protein</fullName>
    </submittedName>
</protein>
<feature type="chain" id="PRO_5046862052" evidence="2">
    <location>
        <begin position="29"/>
        <end position="494"/>
    </location>
</feature>
<accession>A0ABT4LFD7</accession>
<proteinExistence type="predicted"/>
<feature type="signal peptide" evidence="2">
    <location>
        <begin position="1"/>
        <end position="28"/>
    </location>
</feature>
<feature type="region of interest" description="Disordered" evidence="1">
    <location>
        <begin position="444"/>
        <end position="494"/>
    </location>
</feature>
<name>A0ABT4LFD7_9PROT</name>
<comment type="caution">
    <text evidence="3">The sequence shown here is derived from an EMBL/GenBank/DDBJ whole genome shotgun (WGS) entry which is preliminary data.</text>
</comment>
<evidence type="ECO:0000256" key="2">
    <source>
        <dbReference type="SAM" id="SignalP"/>
    </source>
</evidence>
<evidence type="ECO:0000313" key="4">
    <source>
        <dbReference type="Proteomes" id="UP001069802"/>
    </source>
</evidence>
<feature type="compositionally biased region" description="Low complexity" evidence="1">
    <location>
        <begin position="472"/>
        <end position="485"/>
    </location>
</feature>
<evidence type="ECO:0000256" key="1">
    <source>
        <dbReference type="SAM" id="MobiDB-lite"/>
    </source>
</evidence>
<gene>
    <name evidence="3" type="ORF">O4H49_03465</name>
</gene>
<keyword evidence="4" id="KW-1185">Reference proteome</keyword>
<organism evidence="3 4">
    <name type="scientific">Kiloniella laminariae</name>
    <dbReference type="NCBI Taxonomy" id="454162"/>
    <lineage>
        <taxon>Bacteria</taxon>
        <taxon>Pseudomonadati</taxon>
        <taxon>Pseudomonadota</taxon>
        <taxon>Alphaproteobacteria</taxon>
        <taxon>Rhodospirillales</taxon>
        <taxon>Kiloniellaceae</taxon>
        <taxon>Kiloniella</taxon>
    </lineage>
</organism>
<dbReference type="RefSeq" id="WP_269422018.1">
    <property type="nucleotide sequence ID" value="NZ_JAPWGY010000001.1"/>
</dbReference>
<keyword evidence="2" id="KW-0732">Signal</keyword>
<dbReference type="EMBL" id="JAPWGY010000001">
    <property type="protein sequence ID" value="MCZ4279821.1"/>
    <property type="molecule type" value="Genomic_DNA"/>
</dbReference>
<dbReference type="Proteomes" id="UP001069802">
    <property type="component" value="Unassembled WGS sequence"/>
</dbReference>